<sequence length="141" mass="14851">MPGCCSESTGDNILVSQDQCPVVPVSNDENLCPSPSAPVPPGPTRSATKCQSFSVSFVSATSPARVRMSPVTVVPPAPPPPPSGLLRKVSVPPPDPAAYINEPPSPSTIVECSPSHLDYMSPLFCFRGTRLYDFEVVLEGL</sequence>
<accession>A0A0N4YZW2</accession>
<feature type="region of interest" description="Disordered" evidence="1">
    <location>
        <begin position="73"/>
        <end position="104"/>
    </location>
</feature>
<name>A0A0N4YZW2_NIPBR</name>
<keyword evidence="3" id="KW-1185">Reference proteome</keyword>
<evidence type="ECO:0000256" key="1">
    <source>
        <dbReference type="SAM" id="MobiDB-lite"/>
    </source>
</evidence>
<reference evidence="4" key="1">
    <citation type="submission" date="2017-02" db="UniProtKB">
        <authorList>
            <consortium name="WormBaseParasite"/>
        </authorList>
    </citation>
    <scope>IDENTIFICATION</scope>
</reference>
<evidence type="ECO:0000313" key="2">
    <source>
        <dbReference type="EMBL" id="VDL87835.1"/>
    </source>
</evidence>
<feature type="compositionally biased region" description="Pro residues" evidence="1">
    <location>
        <begin position="73"/>
        <end position="83"/>
    </location>
</feature>
<evidence type="ECO:0000313" key="4">
    <source>
        <dbReference type="WBParaSite" id="NBR_0002278401-mRNA-1"/>
    </source>
</evidence>
<dbReference type="WBParaSite" id="NBR_0002278401-mRNA-1">
    <property type="protein sequence ID" value="NBR_0002278401-mRNA-1"/>
    <property type="gene ID" value="NBR_0002278401"/>
</dbReference>
<dbReference type="EMBL" id="UYSL01029185">
    <property type="protein sequence ID" value="VDL87835.1"/>
    <property type="molecule type" value="Genomic_DNA"/>
</dbReference>
<reference evidence="2 3" key="2">
    <citation type="submission" date="2018-11" db="EMBL/GenBank/DDBJ databases">
        <authorList>
            <consortium name="Pathogen Informatics"/>
        </authorList>
    </citation>
    <scope>NUCLEOTIDE SEQUENCE [LARGE SCALE GENOMIC DNA]</scope>
</reference>
<gene>
    <name evidence="2" type="ORF">NBR_LOCUS22785</name>
</gene>
<proteinExistence type="predicted"/>
<evidence type="ECO:0000313" key="3">
    <source>
        <dbReference type="Proteomes" id="UP000271162"/>
    </source>
</evidence>
<protein>
    <submittedName>
        <fullName evidence="4">Vegetative cell wall protein gp1-like</fullName>
    </submittedName>
</protein>
<dbReference type="AlphaFoldDB" id="A0A0N4YZW2"/>
<organism evidence="4">
    <name type="scientific">Nippostrongylus brasiliensis</name>
    <name type="common">Rat hookworm</name>
    <dbReference type="NCBI Taxonomy" id="27835"/>
    <lineage>
        <taxon>Eukaryota</taxon>
        <taxon>Metazoa</taxon>
        <taxon>Ecdysozoa</taxon>
        <taxon>Nematoda</taxon>
        <taxon>Chromadorea</taxon>
        <taxon>Rhabditida</taxon>
        <taxon>Rhabditina</taxon>
        <taxon>Rhabditomorpha</taxon>
        <taxon>Strongyloidea</taxon>
        <taxon>Heligmosomidae</taxon>
        <taxon>Nippostrongylus</taxon>
    </lineage>
</organism>
<dbReference type="Proteomes" id="UP000271162">
    <property type="component" value="Unassembled WGS sequence"/>
</dbReference>